<reference evidence="8" key="2">
    <citation type="journal article" date="2015" name="Genome Biol.">
        <title>Comparative genomics of Steinernema reveals deeply conserved gene regulatory networks.</title>
        <authorList>
            <person name="Dillman A.R."/>
            <person name="Macchietto M."/>
            <person name="Porter C.F."/>
            <person name="Rogers A."/>
            <person name="Williams B."/>
            <person name="Antoshechkin I."/>
            <person name="Lee M.M."/>
            <person name="Goodwin Z."/>
            <person name="Lu X."/>
            <person name="Lewis E.E."/>
            <person name="Goodrich-Blair H."/>
            <person name="Stock S.P."/>
            <person name="Adams B.J."/>
            <person name="Sternberg P.W."/>
            <person name="Mortazavi A."/>
        </authorList>
    </citation>
    <scope>NUCLEOTIDE SEQUENCE [LARGE SCALE GENOMIC DNA]</scope>
    <source>
        <strain evidence="8">ALL</strain>
    </source>
</reference>
<feature type="region of interest" description="Disordered" evidence="5">
    <location>
        <begin position="50"/>
        <end position="80"/>
    </location>
</feature>
<dbReference type="Gene3D" id="2.30.30.40">
    <property type="entry name" value="SH3 Domains"/>
    <property type="match status" value="2"/>
</dbReference>
<dbReference type="PRINTS" id="PR00452">
    <property type="entry name" value="SH3DOMAIN"/>
</dbReference>
<dbReference type="OrthoDB" id="26539at2759"/>
<dbReference type="InterPro" id="IPR036860">
    <property type="entry name" value="SH2_dom_sf"/>
</dbReference>
<organism evidence="8">
    <name type="scientific">Steinernema carpocapsae</name>
    <name type="common">Entomopathogenic nematode</name>
    <dbReference type="NCBI Taxonomy" id="34508"/>
    <lineage>
        <taxon>Eukaryota</taxon>
        <taxon>Metazoa</taxon>
        <taxon>Ecdysozoa</taxon>
        <taxon>Nematoda</taxon>
        <taxon>Chromadorea</taxon>
        <taxon>Rhabditida</taxon>
        <taxon>Tylenchina</taxon>
        <taxon>Panagrolaimomorpha</taxon>
        <taxon>Strongyloidoidea</taxon>
        <taxon>Steinernematidae</taxon>
        <taxon>Steinernema</taxon>
    </lineage>
</organism>
<proteinExistence type="predicted"/>
<feature type="domain" description="SH2" evidence="6">
    <location>
        <begin position="159"/>
        <end position="251"/>
    </location>
</feature>
<dbReference type="SMART" id="SM00252">
    <property type="entry name" value="SH2"/>
    <property type="match status" value="1"/>
</dbReference>
<dbReference type="GO" id="GO:0048013">
    <property type="term" value="P:ephrin receptor signaling pathway"/>
    <property type="evidence" value="ECO:0007669"/>
    <property type="project" value="TreeGrafter"/>
</dbReference>
<evidence type="ECO:0000256" key="4">
    <source>
        <dbReference type="PROSITE-ProRule" id="PRU00192"/>
    </source>
</evidence>
<dbReference type="GO" id="GO:0016477">
    <property type="term" value="P:cell migration"/>
    <property type="evidence" value="ECO:0007669"/>
    <property type="project" value="TreeGrafter"/>
</dbReference>
<evidence type="ECO:0000256" key="5">
    <source>
        <dbReference type="SAM" id="MobiDB-lite"/>
    </source>
</evidence>
<dbReference type="PANTHER" id="PTHR19969">
    <property type="entry name" value="SH2-SH3 ADAPTOR PROTEIN-RELATED"/>
    <property type="match status" value="1"/>
</dbReference>
<dbReference type="InterPro" id="IPR036028">
    <property type="entry name" value="SH3-like_dom_sf"/>
</dbReference>
<keyword evidence="1 4" id="KW-0728">SH3 domain</keyword>
<accession>A0A4U5NET4</accession>
<dbReference type="Gene3D" id="3.30.505.10">
    <property type="entry name" value="SH2 domain"/>
    <property type="match status" value="1"/>
</dbReference>
<dbReference type="AlphaFoldDB" id="A0A4U5NET4"/>
<dbReference type="Pfam" id="PF14604">
    <property type="entry name" value="SH3_9"/>
    <property type="match status" value="1"/>
</dbReference>
<dbReference type="GO" id="GO:0005737">
    <property type="term" value="C:cytoplasm"/>
    <property type="evidence" value="ECO:0007669"/>
    <property type="project" value="TreeGrafter"/>
</dbReference>
<comment type="caution">
    <text evidence="8">The sequence shown here is derived from an EMBL/GenBank/DDBJ whole genome shotgun (WGS) entry which is preliminary data.</text>
</comment>
<evidence type="ECO:0008006" key="9">
    <source>
        <dbReference type="Google" id="ProtNLM"/>
    </source>
</evidence>
<dbReference type="STRING" id="34508.A0A4U5NET4"/>
<reference evidence="8" key="1">
    <citation type="submission" date="2013-11" db="EMBL/GenBank/DDBJ databases">
        <authorList>
            <person name="Sternberg P."/>
            <person name="Dillman A."/>
            <person name="Macchietto M."/>
        </authorList>
    </citation>
    <scope>NUCLEOTIDE SEQUENCE</scope>
    <source>
        <strain evidence="8">ALL</strain>
    </source>
</reference>
<dbReference type="PRINTS" id="PR00401">
    <property type="entry name" value="SH2DOMAIN"/>
</dbReference>
<dbReference type="SUPFAM" id="SSF55550">
    <property type="entry name" value="SH2 domain"/>
    <property type="match status" value="1"/>
</dbReference>
<dbReference type="SUPFAM" id="SSF50044">
    <property type="entry name" value="SH3-domain"/>
    <property type="match status" value="2"/>
</dbReference>
<dbReference type="PROSITE" id="PS50001">
    <property type="entry name" value="SH2"/>
    <property type="match status" value="1"/>
</dbReference>
<dbReference type="GO" id="GO:0035591">
    <property type="term" value="F:signaling adaptor activity"/>
    <property type="evidence" value="ECO:0007669"/>
    <property type="project" value="TreeGrafter"/>
</dbReference>
<feature type="domain" description="SH3" evidence="7">
    <location>
        <begin position="82"/>
        <end position="142"/>
    </location>
</feature>
<feature type="compositionally biased region" description="Low complexity" evidence="5">
    <location>
        <begin position="65"/>
        <end position="80"/>
    </location>
</feature>
<dbReference type="PROSITE" id="PS50002">
    <property type="entry name" value="SH3"/>
    <property type="match status" value="2"/>
</dbReference>
<evidence type="ECO:0000259" key="6">
    <source>
        <dbReference type="PROSITE" id="PS50001"/>
    </source>
</evidence>
<reference evidence="8" key="3">
    <citation type="journal article" date="2019" name="G3 (Bethesda)">
        <title>Hybrid Assembly of the Genome of the Entomopathogenic Nematode Steinernema carpocapsae Identifies the X-Chromosome.</title>
        <authorList>
            <person name="Serra L."/>
            <person name="Macchietto M."/>
            <person name="Macias-Munoz A."/>
            <person name="McGill C.J."/>
            <person name="Rodriguez I.M."/>
            <person name="Rodriguez B."/>
            <person name="Murad R."/>
            <person name="Mortazavi A."/>
        </authorList>
    </citation>
    <scope>NUCLEOTIDE SEQUENCE</scope>
    <source>
        <strain evidence="8">ALL</strain>
    </source>
</reference>
<evidence type="ECO:0000313" key="8">
    <source>
        <dbReference type="EMBL" id="TKR81519.1"/>
    </source>
</evidence>
<dbReference type="PRINTS" id="PR00499">
    <property type="entry name" value="P67PHOX"/>
</dbReference>
<dbReference type="Pfam" id="PF00018">
    <property type="entry name" value="SH3_1"/>
    <property type="match status" value="1"/>
</dbReference>
<evidence type="ECO:0000256" key="3">
    <source>
        <dbReference type="PROSITE-ProRule" id="PRU00191"/>
    </source>
</evidence>
<sequence length="252" mass="27979">MGKVVALYNFDPTKGDELQLQKGDVVSVEERSDDGWWRGSINGRSGWFPGNYTEPIEEPPAYNESAASFPTPSAPPSTQSSKPLQVVIAMFAFAAESLDELSFCEGERLDILDYSTKDWWTARNVAGKVGLIPNNHVRGVATGASLTANLRGPYANKRWYYGNPDRHLVDEVLQGGSYGDYLIRDSATRPGNYSMSVHSRGGSKHFLIRFQGGMFHIGDMNFASIDGLIDHYSRHLIVDTPTEKLYLNQPIQ</sequence>
<dbReference type="EMBL" id="AZBU02000004">
    <property type="protein sequence ID" value="TKR81519.1"/>
    <property type="molecule type" value="Genomic_DNA"/>
</dbReference>
<dbReference type="InterPro" id="IPR051184">
    <property type="entry name" value="Tyrosine-phos_adapter"/>
</dbReference>
<dbReference type="InterPro" id="IPR000980">
    <property type="entry name" value="SH2"/>
</dbReference>
<name>A0A4U5NET4_STECR</name>
<dbReference type="Pfam" id="PF00017">
    <property type="entry name" value="SH2"/>
    <property type="match status" value="1"/>
</dbReference>
<evidence type="ECO:0000256" key="1">
    <source>
        <dbReference type="ARBA" id="ARBA00022443"/>
    </source>
</evidence>
<feature type="domain" description="SH3" evidence="7">
    <location>
        <begin position="1"/>
        <end position="58"/>
    </location>
</feature>
<dbReference type="GO" id="GO:0030971">
    <property type="term" value="F:receptor tyrosine kinase binding"/>
    <property type="evidence" value="ECO:0007669"/>
    <property type="project" value="TreeGrafter"/>
</dbReference>
<gene>
    <name evidence="8" type="ORF">L596_015377</name>
</gene>
<dbReference type="PANTHER" id="PTHR19969:SF14">
    <property type="entry name" value="DREADLOCKS, ISOFORM B"/>
    <property type="match status" value="1"/>
</dbReference>
<evidence type="ECO:0000256" key="2">
    <source>
        <dbReference type="ARBA" id="ARBA00022999"/>
    </source>
</evidence>
<keyword evidence="2 3" id="KW-0727">SH2 domain</keyword>
<dbReference type="InterPro" id="IPR001452">
    <property type="entry name" value="SH3_domain"/>
</dbReference>
<protein>
    <recommendedName>
        <fullName evidence="9">SH3 domain-containing protein</fullName>
    </recommendedName>
</protein>
<evidence type="ECO:0000259" key="7">
    <source>
        <dbReference type="PROSITE" id="PS50002"/>
    </source>
</evidence>
<dbReference type="SMART" id="SM00326">
    <property type="entry name" value="SH3"/>
    <property type="match status" value="2"/>
</dbReference>